<sequence length="70" mass="7833">MEPKTKTEAAAPPEAAVTAKALKAKKAVLKNVHNHKRKKIHMIYLPMAPRHCSSRNSPNILRRAPQEKQA</sequence>
<feature type="region of interest" description="Disordered" evidence="1">
    <location>
        <begin position="49"/>
        <end position="70"/>
    </location>
</feature>
<evidence type="ECO:0000313" key="3">
    <source>
        <dbReference type="EMBL" id="MBZ3890708.1"/>
    </source>
</evidence>
<dbReference type="Pfam" id="PF03939">
    <property type="entry name" value="Ribosomal_L23eN"/>
    <property type="match status" value="1"/>
</dbReference>
<dbReference type="AlphaFoldDB" id="A0AA41NIB2"/>
<reference evidence="3" key="1">
    <citation type="submission" date="2020-03" db="EMBL/GenBank/DDBJ databases">
        <title>Studies in the Genomics of Life Span.</title>
        <authorList>
            <person name="Glass D."/>
        </authorList>
    </citation>
    <scope>NUCLEOTIDE SEQUENCE</scope>
    <source>
        <strain evidence="3">SUZIE</strain>
        <tissue evidence="3">Muscle</tissue>
    </source>
</reference>
<organism evidence="3 4">
    <name type="scientific">Sciurus carolinensis</name>
    <name type="common">Eastern gray squirrel</name>
    <dbReference type="NCBI Taxonomy" id="30640"/>
    <lineage>
        <taxon>Eukaryota</taxon>
        <taxon>Metazoa</taxon>
        <taxon>Chordata</taxon>
        <taxon>Craniata</taxon>
        <taxon>Vertebrata</taxon>
        <taxon>Euteleostomi</taxon>
        <taxon>Mammalia</taxon>
        <taxon>Eutheria</taxon>
        <taxon>Euarchontoglires</taxon>
        <taxon>Glires</taxon>
        <taxon>Rodentia</taxon>
        <taxon>Sciuromorpha</taxon>
        <taxon>Sciuridae</taxon>
        <taxon>Sciurinae</taxon>
        <taxon>Sciurini</taxon>
        <taxon>Sciurus</taxon>
    </lineage>
</organism>
<comment type="caution">
    <text evidence="3">The sequence shown here is derived from an EMBL/GenBank/DDBJ whole genome shotgun (WGS) entry which is preliminary data.</text>
</comment>
<keyword evidence="3" id="KW-0689">Ribosomal protein</keyword>
<dbReference type="EMBL" id="JAATJV010442262">
    <property type="protein sequence ID" value="MBZ3890708.1"/>
    <property type="molecule type" value="Genomic_DNA"/>
</dbReference>
<gene>
    <name evidence="3" type="ORF">SUZIE_209310</name>
</gene>
<proteinExistence type="predicted"/>
<protein>
    <submittedName>
        <fullName evidence="3">Large subunit ribosomal protein</fullName>
    </submittedName>
</protein>
<evidence type="ECO:0000259" key="2">
    <source>
        <dbReference type="Pfam" id="PF03939"/>
    </source>
</evidence>
<dbReference type="Proteomes" id="UP001166674">
    <property type="component" value="Unassembled WGS sequence"/>
</dbReference>
<feature type="domain" description="Large ribosomal subunit protein uL23 N-terminal" evidence="2">
    <location>
        <begin position="18"/>
        <end position="42"/>
    </location>
</feature>
<dbReference type="InterPro" id="IPR005633">
    <property type="entry name" value="Ribosomal_uL23_N"/>
</dbReference>
<accession>A0AA41NIB2</accession>
<keyword evidence="3" id="KW-0687">Ribonucleoprotein</keyword>
<dbReference type="GO" id="GO:0005840">
    <property type="term" value="C:ribosome"/>
    <property type="evidence" value="ECO:0007669"/>
    <property type="project" value="UniProtKB-KW"/>
</dbReference>
<evidence type="ECO:0000313" key="4">
    <source>
        <dbReference type="Proteomes" id="UP001166674"/>
    </source>
</evidence>
<evidence type="ECO:0000256" key="1">
    <source>
        <dbReference type="SAM" id="MobiDB-lite"/>
    </source>
</evidence>
<name>A0AA41NIB2_SCICA</name>
<keyword evidence="4" id="KW-1185">Reference proteome</keyword>